<feature type="transmembrane region" description="Helical" evidence="2">
    <location>
        <begin position="270"/>
        <end position="291"/>
    </location>
</feature>
<dbReference type="InterPro" id="IPR011990">
    <property type="entry name" value="TPR-like_helical_dom_sf"/>
</dbReference>
<feature type="transmembrane region" description="Helical" evidence="2">
    <location>
        <begin position="303"/>
        <end position="320"/>
    </location>
</feature>
<dbReference type="PROSITE" id="PS50005">
    <property type="entry name" value="TPR"/>
    <property type="match status" value="1"/>
</dbReference>
<sequence>MMSDEVDPTRMTAIVSAESNAAALQRARARVEADARSADALVELSRALQRMQQYDEAVRWCKKGLEMHPGHADLESELRKARLAVVNDLLDDEDDDDDEAEDVAPLSIQHGRSEATYSVGESIAAGFEGSLSQSTEVARPQTGELVFEEKVVRLLKHLDLTKLAQIGVWYTILELLRLKKVTTGLGLLFLGILTHGIMHRHKLMVVSMVFVCLYRSHVKQWVEQRVNDWVHKSSDKLGVVTWVPRVVLMFPIVLKVFGHLKFMVFLQQDVCLWVFVAAVAGICVASTFYLGPKHPMKHWGHGKRLKFASYAAAILYWAVWRGNFVDTSRLLAPALIDGGGIVLSMVTSGEFQGACRRAWKRLYVEVSADLHQDIEFDAMFFFGLSNWVIDYWQQPTNFSLEILTKMLADGFQTLEKSATHVFRHELRRLSHQMRDQMRDVRRNTELSLLVTYMKQSLNSIPPPKRLAFIGLFAKRCPSYVVGLLLLVFYGTLSVPLLPFLVSEAEDARLLYELSQSGDLEPMDGLDVLLLSSPLLRVWENTKAAVYCLEGGVAFSTAVATGTRIFSVAKRVGRLAAFAAKVKGGGLAAHVDQVPDHVVNAFSIAKDYGDIASGLQHVYDSVHTQDFGRSLRRWWHGRKE</sequence>
<feature type="repeat" description="TPR" evidence="1">
    <location>
        <begin position="38"/>
        <end position="71"/>
    </location>
</feature>
<gene>
    <name evidence="3" type="ORF">Poli38472_000456</name>
</gene>
<feature type="transmembrane region" description="Helical" evidence="2">
    <location>
        <begin position="479"/>
        <end position="501"/>
    </location>
</feature>
<dbReference type="OrthoDB" id="2335338at2759"/>
<dbReference type="SMART" id="SM00028">
    <property type="entry name" value="TPR"/>
    <property type="match status" value="1"/>
</dbReference>
<feature type="transmembrane region" description="Helical" evidence="2">
    <location>
        <begin position="181"/>
        <end position="198"/>
    </location>
</feature>
<name>A0A8K1CBN9_PYTOL</name>
<comment type="caution">
    <text evidence="3">The sequence shown here is derived from an EMBL/GenBank/DDBJ whole genome shotgun (WGS) entry which is preliminary data.</text>
</comment>
<dbReference type="AlphaFoldDB" id="A0A8K1CBN9"/>
<accession>A0A8K1CBN9</accession>
<dbReference type="SUPFAM" id="SSF48452">
    <property type="entry name" value="TPR-like"/>
    <property type="match status" value="1"/>
</dbReference>
<proteinExistence type="predicted"/>
<dbReference type="Gene3D" id="1.25.40.10">
    <property type="entry name" value="Tetratricopeptide repeat domain"/>
    <property type="match status" value="1"/>
</dbReference>
<feature type="transmembrane region" description="Helical" evidence="2">
    <location>
        <begin position="239"/>
        <end position="258"/>
    </location>
</feature>
<reference evidence="3" key="1">
    <citation type="submission" date="2019-03" db="EMBL/GenBank/DDBJ databases">
        <title>Long read genome sequence of the mycoparasitic Pythium oligandrum ATCC 38472 isolated from sugarbeet rhizosphere.</title>
        <authorList>
            <person name="Gaulin E."/>
        </authorList>
    </citation>
    <scope>NUCLEOTIDE SEQUENCE</scope>
    <source>
        <strain evidence="3">ATCC 38472_TT</strain>
    </source>
</reference>
<keyword evidence="2" id="KW-0812">Transmembrane</keyword>
<evidence type="ECO:0000256" key="2">
    <source>
        <dbReference type="SAM" id="Phobius"/>
    </source>
</evidence>
<organism evidence="3 4">
    <name type="scientific">Pythium oligandrum</name>
    <name type="common">Mycoparasitic fungus</name>
    <dbReference type="NCBI Taxonomy" id="41045"/>
    <lineage>
        <taxon>Eukaryota</taxon>
        <taxon>Sar</taxon>
        <taxon>Stramenopiles</taxon>
        <taxon>Oomycota</taxon>
        <taxon>Peronosporomycetes</taxon>
        <taxon>Pythiales</taxon>
        <taxon>Pythiaceae</taxon>
        <taxon>Pythium</taxon>
    </lineage>
</organism>
<keyword evidence="2" id="KW-0472">Membrane</keyword>
<protein>
    <submittedName>
        <fullName evidence="3">Uncharacterized protein</fullName>
    </submittedName>
</protein>
<dbReference type="EMBL" id="SPLM01000108">
    <property type="protein sequence ID" value="TMW60414.1"/>
    <property type="molecule type" value="Genomic_DNA"/>
</dbReference>
<evidence type="ECO:0000313" key="3">
    <source>
        <dbReference type="EMBL" id="TMW60414.1"/>
    </source>
</evidence>
<evidence type="ECO:0000313" key="4">
    <source>
        <dbReference type="Proteomes" id="UP000794436"/>
    </source>
</evidence>
<keyword evidence="4" id="KW-1185">Reference proteome</keyword>
<evidence type="ECO:0000256" key="1">
    <source>
        <dbReference type="PROSITE-ProRule" id="PRU00339"/>
    </source>
</evidence>
<dbReference type="Proteomes" id="UP000794436">
    <property type="component" value="Unassembled WGS sequence"/>
</dbReference>
<keyword evidence="2" id="KW-1133">Transmembrane helix</keyword>
<keyword evidence="1" id="KW-0802">TPR repeat</keyword>
<dbReference type="InterPro" id="IPR019734">
    <property type="entry name" value="TPR_rpt"/>
</dbReference>